<dbReference type="GO" id="GO:0043171">
    <property type="term" value="P:peptide catabolic process"/>
    <property type="evidence" value="ECO:0007669"/>
    <property type="project" value="TreeGrafter"/>
</dbReference>
<dbReference type="eggNOG" id="KOG0959">
    <property type="taxonomic scope" value="Eukaryota"/>
</dbReference>
<reference evidence="12 13" key="1">
    <citation type="journal article" date="2011" name="Proc. Natl. Acad. Sci. U.S.A.">
        <title>Evolutionary erosion of yeast sex chromosomes by mating-type switching accidents.</title>
        <authorList>
            <person name="Gordon J.L."/>
            <person name="Armisen D."/>
            <person name="Proux-Wera E."/>
            <person name="Oheigeartaigh S.S."/>
            <person name="Byrne K.P."/>
            <person name="Wolfe K.H."/>
        </authorList>
    </citation>
    <scope>NUCLEOTIDE SEQUENCE [LARGE SCALE GENOMIC DNA]</scope>
    <source>
        <strain evidence="13">ATCC 76901 / BCRC 22586 / CBS 4309 / NBRC 1992 / NRRL Y-12630</strain>
    </source>
</reference>
<evidence type="ECO:0000313" key="13">
    <source>
        <dbReference type="Proteomes" id="UP000001640"/>
    </source>
</evidence>
<dbReference type="InterPro" id="IPR054734">
    <property type="entry name" value="PqqF-like_C_4"/>
</dbReference>
<proteinExistence type="inferred from homology"/>
<evidence type="ECO:0000259" key="10">
    <source>
        <dbReference type="Pfam" id="PF16187"/>
    </source>
</evidence>
<dbReference type="OrthoDB" id="952271at2759"/>
<evidence type="ECO:0000259" key="8">
    <source>
        <dbReference type="Pfam" id="PF00675"/>
    </source>
</evidence>
<dbReference type="GeneID" id="96905823"/>
<protein>
    <submittedName>
        <fullName evidence="12">Uncharacterized protein</fullName>
    </submittedName>
</protein>
<dbReference type="GO" id="GO:0004222">
    <property type="term" value="F:metalloendopeptidase activity"/>
    <property type="evidence" value="ECO:0007669"/>
    <property type="project" value="EnsemblFungi"/>
</dbReference>
<dbReference type="STRING" id="1064592.G0VKT8"/>
<evidence type="ECO:0000259" key="9">
    <source>
        <dbReference type="Pfam" id="PF05193"/>
    </source>
</evidence>
<reference key="2">
    <citation type="submission" date="2011-08" db="EMBL/GenBank/DDBJ databases">
        <title>Genome sequence of Naumovozyma castellii.</title>
        <authorList>
            <person name="Gordon J.L."/>
            <person name="Armisen D."/>
            <person name="Proux-Wera E."/>
            <person name="OhEigeartaigh S.S."/>
            <person name="Byrne K.P."/>
            <person name="Wolfe K.H."/>
        </authorList>
    </citation>
    <scope>NUCLEOTIDE SEQUENCE</scope>
    <source>
        <strain>Type strain:CBS 4309</strain>
    </source>
</reference>
<accession>G0VKT8</accession>
<dbReference type="GO" id="GO:0046872">
    <property type="term" value="F:metal ion binding"/>
    <property type="evidence" value="ECO:0007669"/>
    <property type="project" value="UniProtKB-KW"/>
</dbReference>
<gene>
    <name evidence="12" type="primary">NCAS0J01470</name>
    <name evidence="12" type="ordered locus">NCAS_0J01470</name>
</gene>
<keyword evidence="2" id="KW-0645">Protease</keyword>
<dbReference type="InterPro" id="IPR032632">
    <property type="entry name" value="Peptidase_M16_M"/>
</dbReference>
<dbReference type="InterPro" id="IPR001431">
    <property type="entry name" value="Pept_M16_Zn_BS"/>
</dbReference>
<evidence type="ECO:0000256" key="3">
    <source>
        <dbReference type="ARBA" id="ARBA00022723"/>
    </source>
</evidence>
<evidence type="ECO:0000256" key="1">
    <source>
        <dbReference type="ARBA" id="ARBA00007261"/>
    </source>
</evidence>
<dbReference type="InParanoid" id="G0VKT8"/>
<dbReference type="GO" id="GO:0007323">
    <property type="term" value="P:peptide pheromone maturation"/>
    <property type="evidence" value="ECO:0007669"/>
    <property type="project" value="EnsemblFungi"/>
</dbReference>
<dbReference type="PROSITE" id="PS00143">
    <property type="entry name" value="INSULINASE"/>
    <property type="match status" value="1"/>
</dbReference>
<dbReference type="Pfam" id="PF00675">
    <property type="entry name" value="Peptidase_M16"/>
    <property type="match status" value="1"/>
</dbReference>
<dbReference type="FunFam" id="3.30.830.10:FF:000003">
    <property type="entry name" value="Insulin-degrading enzyme"/>
    <property type="match status" value="1"/>
</dbReference>
<evidence type="ECO:0000256" key="7">
    <source>
        <dbReference type="RuleBase" id="RU004447"/>
    </source>
</evidence>
<dbReference type="GO" id="GO:0034982">
    <property type="term" value="P:mitochondrial protein processing"/>
    <property type="evidence" value="ECO:0007669"/>
    <property type="project" value="EnsemblFungi"/>
</dbReference>
<feature type="domain" description="Peptidase M16 middle/third" evidence="10">
    <location>
        <begin position="406"/>
        <end position="687"/>
    </location>
</feature>
<keyword evidence="5" id="KW-0862">Zinc</keyword>
<dbReference type="InterPro" id="IPR011765">
    <property type="entry name" value="Pept_M16_N"/>
</dbReference>
<evidence type="ECO:0000256" key="6">
    <source>
        <dbReference type="ARBA" id="ARBA00023049"/>
    </source>
</evidence>
<dbReference type="GO" id="GO:0005829">
    <property type="term" value="C:cytosol"/>
    <property type="evidence" value="ECO:0007669"/>
    <property type="project" value="TreeGrafter"/>
</dbReference>
<dbReference type="Proteomes" id="UP000001640">
    <property type="component" value="Chromosome 10"/>
</dbReference>
<keyword evidence="13" id="KW-1185">Reference proteome</keyword>
<dbReference type="Pfam" id="PF05193">
    <property type="entry name" value="Peptidase_M16_C"/>
    <property type="match status" value="1"/>
</dbReference>
<comment type="similarity">
    <text evidence="1 7">Belongs to the peptidase M16 family.</text>
</comment>
<evidence type="ECO:0000259" key="11">
    <source>
        <dbReference type="Pfam" id="PF22456"/>
    </source>
</evidence>
<evidence type="ECO:0000256" key="4">
    <source>
        <dbReference type="ARBA" id="ARBA00022801"/>
    </source>
</evidence>
<dbReference type="InterPro" id="IPR050626">
    <property type="entry name" value="Peptidase_M16"/>
</dbReference>
<evidence type="ECO:0000313" key="12">
    <source>
        <dbReference type="EMBL" id="CCC72126.1"/>
    </source>
</evidence>
<dbReference type="InterPro" id="IPR011249">
    <property type="entry name" value="Metalloenz_LuxS/M16"/>
</dbReference>
<feature type="domain" description="Peptidase M16 N-terminal" evidence="8">
    <location>
        <begin position="59"/>
        <end position="192"/>
    </location>
</feature>
<evidence type="ECO:0000256" key="2">
    <source>
        <dbReference type="ARBA" id="ARBA00022670"/>
    </source>
</evidence>
<dbReference type="FunCoup" id="G0VKT8">
    <property type="interactions" value="1092"/>
</dbReference>
<dbReference type="FunFam" id="3.30.830.10:FF:000004">
    <property type="entry name" value="Putative insulin-degrading enzyme"/>
    <property type="match status" value="1"/>
</dbReference>
<dbReference type="InterPro" id="IPR007863">
    <property type="entry name" value="Peptidase_M16_C"/>
</dbReference>
<sequence length="995" mass="114845">MSIALLSSLLIKNTRLASQINIRTMTAASYKNHNLSFQKPDLDERSYRFIELPNKLKALLITDPKTDKAAASLDVNIGSFNDPEPLPGLAHFCEHLLFMGSRKFPDENDYSSFLSKHGGHSNAYTGSSNTNYFFEINAEHLFGALDRFSGFFTGPLFNKNATDKEINAVDSENKKNLQNDLWRIYQLDKSLSNLKHPYHKFSTGNIQTLKQLPESQGLNIRDELLKFYDDSYSANLMKLCIIGREDLDTLAQWTADLFNDVKNKDKPLPVFQDPILLKEQHLQRIIQVEPVKELRKLDIEFCVPDYEKHWQSKIPHILSHLIGHEGNGSLLSHLKTLGWANELSAGGHTVSENNAFFSIAIELTQKGLAHYKDVTHLIFQYIEMLRHSLPQEWIYLELQNINKANFKFKQNGNPSNTVSSLSKMLEKEYIPVGDILATNLFTKYEPELITKYLEMMTFDNSRITLISKDLETDSFEKWYGTKYKVIEYPADLIAKITSPGLNPNFHLPRPNEFIANNFQVTKLENVTPLEEPHLLKETELGKLWYKKDDRFWQPRGHIYISFKLPHTHLSLLNSMLTTLYVQLINDSLKDLQYDASCANLHASLTKTNQGLDITVSGFNDKLIILLTRFLQGIKSFKPNSDRFQIFKDKTIQHLQNSLYEVPYSQMSTLYNSLINERTWTTTEKLSALDKISYDQLLTFIPTIFEELYFESLIHGNLKYDEAMEIDSLVKLLLTENNILNLQIQNDKLRSYILPKGKTFRYETDLKDPKNVNSCIQHVTQIDIYSEELSAKCALFAQMIHEPCFDTLRTKEQLGYVVFSSTLNNHGTANIRILVQSEKSTPYLEWRIDNFYKIFGKSLKTMSEDTFVKHKDALCKSLLQKYKNMNEESARYTSAIYLGDYNFLHRHRKAALVEKLTKDQMISFFEENIIGKEASKLIVHLQSQVEVDGVESMIDSEVEYPTGEIIENIGEFKSQLLVAPLRQPIKKFEIYDPKLE</sequence>
<keyword evidence="4" id="KW-0378">Hydrolase</keyword>
<dbReference type="Pfam" id="PF22456">
    <property type="entry name" value="PqqF-like_C_4"/>
    <property type="match status" value="1"/>
</dbReference>
<evidence type="ECO:0000256" key="5">
    <source>
        <dbReference type="ARBA" id="ARBA00022833"/>
    </source>
</evidence>
<dbReference type="Gene3D" id="3.30.830.10">
    <property type="entry name" value="Metalloenzyme, LuxS/M16 peptidase-like"/>
    <property type="match status" value="4"/>
</dbReference>
<dbReference type="MEROPS" id="M16.008"/>
<keyword evidence="3" id="KW-0479">Metal-binding</keyword>
<dbReference type="AlphaFoldDB" id="G0VKT8"/>
<feature type="domain" description="Peptidase M16 C-terminal" evidence="9">
    <location>
        <begin position="221"/>
        <end position="399"/>
    </location>
</feature>
<organism evidence="12 13">
    <name type="scientific">Naumovozyma castellii</name>
    <name type="common">Yeast</name>
    <name type="synonym">Saccharomyces castellii</name>
    <dbReference type="NCBI Taxonomy" id="27288"/>
    <lineage>
        <taxon>Eukaryota</taxon>
        <taxon>Fungi</taxon>
        <taxon>Dikarya</taxon>
        <taxon>Ascomycota</taxon>
        <taxon>Saccharomycotina</taxon>
        <taxon>Saccharomycetes</taxon>
        <taxon>Saccharomycetales</taxon>
        <taxon>Saccharomycetaceae</taxon>
        <taxon>Naumovozyma</taxon>
    </lineage>
</organism>
<dbReference type="OMA" id="WIFDEMK"/>
<dbReference type="KEGG" id="ncs:NCAS_0J01470"/>
<dbReference type="GO" id="GO:0051603">
    <property type="term" value="P:proteolysis involved in protein catabolic process"/>
    <property type="evidence" value="ECO:0007669"/>
    <property type="project" value="TreeGrafter"/>
</dbReference>
<dbReference type="PANTHER" id="PTHR43690:SF18">
    <property type="entry name" value="INSULIN-DEGRADING ENZYME-RELATED"/>
    <property type="match status" value="1"/>
</dbReference>
<dbReference type="Pfam" id="PF16187">
    <property type="entry name" value="Peptidase_M16_M"/>
    <property type="match status" value="1"/>
</dbReference>
<dbReference type="EMBL" id="HE576761">
    <property type="protein sequence ID" value="CCC72126.1"/>
    <property type="molecule type" value="Genomic_DNA"/>
</dbReference>
<dbReference type="GO" id="GO:0005759">
    <property type="term" value="C:mitochondrial matrix"/>
    <property type="evidence" value="ECO:0007669"/>
    <property type="project" value="EnsemblFungi"/>
</dbReference>
<feature type="domain" description="Coenzyme PQQ synthesis protein F-like C-terminal lobe" evidence="11">
    <location>
        <begin position="794"/>
        <end position="891"/>
    </location>
</feature>
<dbReference type="HOGENOM" id="CLU_004639_1_1_1"/>
<name>G0VKT8_NAUCA</name>
<dbReference type="FunFam" id="3.30.830.10:FF:000005">
    <property type="entry name" value="nardilysin isoform X1"/>
    <property type="match status" value="1"/>
</dbReference>
<dbReference type="SUPFAM" id="SSF63411">
    <property type="entry name" value="LuxS/MPP-like metallohydrolase"/>
    <property type="match status" value="4"/>
</dbReference>
<dbReference type="PANTHER" id="PTHR43690">
    <property type="entry name" value="NARDILYSIN"/>
    <property type="match status" value="1"/>
</dbReference>
<dbReference type="RefSeq" id="XP_003678464.1">
    <property type="nucleotide sequence ID" value="XM_003678416.1"/>
</dbReference>
<keyword evidence="6" id="KW-0482">Metalloprotease</keyword>